<organism evidence="1 2">
    <name type="scientific">Tupaia chinensis</name>
    <name type="common">Chinese tree shrew</name>
    <name type="synonym">Tupaia belangeri chinensis</name>
    <dbReference type="NCBI Taxonomy" id="246437"/>
    <lineage>
        <taxon>Eukaryota</taxon>
        <taxon>Metazoa</taxon>
        <taxon>Chordata</taxon>
        <taxon>Craniata</taxon>
        <taxon>Vertebrata</taxon>
        <taxon>Euteleostomi</taxon>
        <taxon>Mammalia</taxon>
        <taxon>Eutheria</taxon>
        <taxon>Euarchontoglires</taxon>
        <taxon>Scandentia</taxon>
        <taxon>Tupaiidae</taxon>
        <taxon>Tupaia</taxon>
    </lineage>
</organism>
<dbReference type="Proteomes" id="UP000011518">
    <property type="component" value="Unassembled WGS sequence"/>
</dbReference>
<keyword evidence="2" id="KW-1185">Reference proteome</keyword>
<evidence type="ECO:0000313" key="1">
    <source>
        <dbReference type="EMBL" id="ELW48951.1"/>
    </source>
</evidence>
<sequence>MNWINGFNIFEVASSMLYGPQKLRSSHHGLEKSVWAAKGKSTEAKPAQRPPSLRHWPRAGRVLPEVAAKGRWTPVRPARRHDNAAGRLAARDPSAGYSRCRIAGRSPRLRASLAPHKVRLLFLRLPLRQLPTPAGTRRVKMVHHSGSIQSFKQQKGQWESRSLLAAGVTSLLRLPLQPCRSIPRRLLRHRGGNSAKFRNPRLNACALRIPAEPGF</sequence>
<dbReference type="EMBL" id="KB321014">
    <property type="protein sequence ID" value="ELW48951.1"/>
    <property type="molecule type" value="Genomic_DNA"/>
</dbReference>
<reference evidence="2" key="1">
    <citation type="submission" date="2012-07" db="EMBL/GenBank/DDBJ databases">
        <title>Genome of the Chinese tree shrew, a rising model animal genetically related to primates.</title>
        <authorList>
            <person name="Zhang G."/>
            <person name="Fan Y."/>
            <person name="Yao Y."/>
            <person name="Huang Z."/>
        </authorList>
    </citation>
    <scope>NUCLEOTIDE SEQUENCE [LARGE SCALE GENOMIC DNA]</scope>
</reference>
<reference evidence="2" key="2">
    <citation type="journal article" date="2013" name="Nat. Commun.">
        <title>Genome of the Chinese tree shrew.</title>
        <authorList>
            <person name="Fan Y."/>
            <person name="Huang Z.Y."/>
            <person name="Cao C.C."/>
            <person name="Chen C.S."/>
            <person name="Chen Y.X."/>
            <person name="Fan D.D."/>
            <person name="He J."/>
            <person name="Hou H.L."/>
            <person name="Hu L."/>
            <person name="Hu X.T."/>
            <person name="Jiang X.T."/>
            <person name="Lai R."/>
            <person name="Lang Y.S."/>
            <person name="Liang B."/>
            <person name="Liao S.G."/>
            <person name="Mu D."/>
            <person name="Ma Y.Y."/>
            <person name="Niu Y.Y."/>
            <person name="Sun X.Q."/>
            <person name="Xia J.Q."/>
            <person name="Xiao J."/>
            <person name="Xiong Z.Q."/>
            <person name="Xu L."/>
            <person name="Yang L."/>
            <person name="Zhang Y."/>
            <person name="Zhao W."/>
            <person name="Zhao X.D."/>
            <person name="Zheng Y.T."/>
            <person name="Zhou J.M."/>
            <person name="Zhu Y.B."/>
            <person name="Zhang G.J."/>
            <person name="Wang J."/>
            <person name="Yao Y.G."/>
        </authorList>
    </citation>
    <scope>NUCLEOTIDE SEQUENCE [LARGE SCALE GENOMIC DNA]</scope>
</reference>
<dbReference type="InParanoid" id="L9JEE2"/>
<proteinExistence type="predicted"/>
<gene>
    <name evidence="1" type="ORF">TREES_T100010982</name>
</gene>
<name>L9JEE2_TUPCH</name>
<evidence type="ECO:0000313" key="2">
    <source>
        <dbReference type="Proteomes" id="UP000011518"/>
    </source>
</evidence>
<accession>L9JEE2</accession>
<dbReference type="AlphaFoldDB" id="L9JEE2"/>
<protein>
    <submittedName>
        <fullName evidence="1">Uncharacterized protein</fullName>
    </submittedName>
</protein>